<comment type="caution">
    <text evidence="2">The sequence shown here is derived from an EMBL/GenBank/DDBJ whole genome shotgun (WGS) entry which is preliminary data.</text>
</comment>
<reference evidence="2" key="2">
    <citation type="submission" date="2020-09" db="EMBL/GenBank/DDBJ databases">
        <authorList>
            <person name="Sun Q."/>
            <person name="Kim S."/>
        </authorList>
    </citation>
    <scope>NUCLEOTIDE SEQUENCE</scope>
    <source>
        <strain evidence="2">KCTC 32501</strain>
    </source>
</reference>
<feature type="domain" description="Transposase InsH N-terminal" evidence="1">
    <location>
        <begin position="11"/>
        <end position="79"/>
    </location>
</feature>
<dbReference type="Pfam" id="PF05598">
    <property type="entry name" value="DUF772"/>
    <property type="match status" value="1"/>
</dbReference>
<reference evidence="2" key="1">
    <citation type="journal article" date="2014" name="Int. J. Syst. Evol. Microbiol.">
        <title>Complete genome sequence of Corynebacterium casei LMG S-19264T (=DSM 44701T), isolated from a smear-ripened cheese.</title>
        <authorList>
            <consortium name="US DOE Joint Genome Institute (JGI-PGF)"/>
            <person name="Walter F."/>
            <person name="Albersmeier A."/>
            <person name="Kalinowski J."/>
            <person name="Ruckert C."/>
        </authorList>
    </citation>
    <scope>NUCLEOTIDE SEQUENCE</scope>
    <source>
        <strain evidence="2">KCTC 32501</strain>
    </source>
</reference>
<name>A0A8J3FXG8_9BURK</name>
<dbReference type="EMBL" id="BMZG01000001">
    <property type="protein sequence ID" value="GHA64718.1"/>
    <property type="molecule type" value="Genomic_DNA"/>
</dbReference>
<proteinExistence type="predicted"/>
<dbReference type="AlphaFoldDB" id="A0A8J3FXG8"/>
<dbReference type="InterPro" id="IPR008490">
    <property type="entry name" value="Transposase_InsH_N"/>
</dbReference>
<dbReference type="Proteomes" id="UP000614287">
    <property type="component" value="Unassembled WGS sequence"/>
</dbReference>
<accession>A0A8J3FXG8</accession>
<evidence type="ECO:0000313" key="2">
    <source>
        <dbReference type="EMBL" id="GHA64718.1"/>
    </source>
</evidence>
<evidence type="ECO:0000313" key="3">
    <source>
        <dbReference type="Proteomes" id="UP000614287"/>
    </source>
</evidence>
<protein>
    <recommendedName>
        <fullName evidence="1">Transposase InsH N-terminal domain-containing protein</fullName>
    </recommendedName>
</protein>
<sequence length="88" mass="10127">MGWQMFAPMISRITPVEPKSNAGRPRTESVLLFKILILKKLYALSDDAVEYQIRDRLSFMRFLGLKLSSKIPDAKTITSLTRLTAQRR</sequence>
<evidence type="ECO:0000259" key="1">
    <source>
        <dbReference type="Pfam" id="PF05598"/>
    </source>
</evidence>
<keyword evidence="3" id="KW-1185">Reference proteome</keyword>
<gene>
    <name evidence="2" type="ORF">GCM10009007_01390</name>
</gene>
<organism evidence="2 3">
    <name type="scientific">Formosimonas limnophila</name>
    <dbReference type="NCBI Taxonomy" id="1384487"/>
    <lineage>
        <taxon>Bacteria</taxon>
        <taxon>Pseudomonadati</taxon>
        <taxon>Pseudomonadota</taxon>
        <taxon>Betaproteobacteria</taxon>
        <taxon>Burkholderiales</taxon>
        <taxon>Burkholderiaceae</taxon>
        <taxon>Formosimonas</taxon>
    </lineage>
</organism>